<reference evidence="8 9" key="1">
    <citation type="submission" date="2016-10" db="EMBL/GenBank/DDBJ databases">
        <authorList>
            <person name="de Groot N.N."/>
        </authorList>
    </citation>
    <scope>NUCLEOTIDE SEQUENCE [LARGE SCALE GENOMIC DNA]</scope>
    <source>
        <strain evidence="8 9">GAS522</strain>
    </source>
</reference>
<dbReference type="PRINTS" id="PR00103">
    <property type="entry name" value="CAMPKINASE"/>
</dbReference>
<feature type="transmembrane region" description="Helical" evidence="5">
    <location>
        <begin position="350"/>
        <end position="370"/>
    </location>
</feature>
<feature type="transmembrane region" description="Helical" evidence="5">
    <location>
        <begin position="217"/>
        <end position="242"/>
    </location>
</feature>
<comment type="subcellular location">
    <subcellularLocation>
        <location evidence="1">Membrane</location>
        <topology evidence="1">Multi-pass membrane protein</topology>
    </subcellularLocation>
</comment>
<dbReference type="Gene3D" id="2.60.120.10">
    <property type="entry name" value="Jelly Rolls"/>
    <property type="match status" value="1"/>
</dbReference>
<dbReference type="InterPro" id="IPR036513">
    <property type="entry name" value="STAS_dom_sf"/>
</dbReference>
<dbReference type="SUPFAM" id="SSF51206">
    <property type="entry name" value="cAMP-binding domain-like"/>
    <property type="match status" value="1"/>
</dbReference>
<evidence type="ECO:0000313" key="9">
    <source>
        <dbReference type="Proteomes" id="UP000183208"/>
    </source>
</evidence>
<evidence type="ECO:0000256" key="3">
    <source>
        <dbReference type="ARBA" id="ARBA00022989"/>
    </source>
</evidence>
<dbReference type="OrthoDB" id="9769739at2"/>
<feature type="domain" description="STAS" evidence="7">
    <location>
        <begin position="481"/>
        <end position="549"/>
    </location>
</feature>
<dbReference type="SUPFAM" id="SSF52091">
    <property type="entry name" value="SpoIIaa-like"/>
    <property type="match status" value="1"/>
</dbReference>
<dbReference type="PROSITE" id="PS50801">
    <property type="entry name" value="STAS"/>
    <property type="match status" value="1"/>
</dbReference>
<feature type="transmembrane region" description="Helical" evidence="5">
    <location>
        <begin position="81"/>
        <end position="99"/>
    </location>
</feature>
<dbReference type="PROSITE" id="PS50042">
    <property type="entry name" value="CNMP_BINDING_3"/>
    <property type="match status" value="1"/>
</dbReference>
<dbReference type="EMBL" id="FNTI01000001">
    <property type="protein sequence ID" value="SED35476.1"/>
    <property type="molecule type" value="Genomic_DNA"/>
</dbReference>
<dbReference type="Pfam" id="PF00027">
    <property type="entry name" value="cNMP_binding"/>
    <property type="match status" value="1"/>
</dbReference>
<keyword evidence="4 5" id="KW-0472">Membrane</keyword>
<dbReference type="InterPro" id="IPR018490">
    <property type="entry name" value="cNMP-bd_dom_sf"/>
</dbReference>
<sequence>MEAKPEASLAATFNVATVRGDVIAGLVSSTVAIPLAMAFGMFAFVTLGDEYFAYGAMAGLMSAFIAGVVCVVLGDRSTRLYAPRITTTFFLGLLLFSLLHRDTAGGGEPSVPATLLVFFAIILLGGVFQGLFGVMRLGSLIKFAPHPVMAGFQNMAAVLLFLVQLGNVLGFDHNVRFTRVFGALDEARPLSLVVAVLTFATMWNARKITTKIPPMLVGLGCGMLAYYALAIVGLGGALGPIIGSPTASAGMRTVLVDFSGLTMADPLEKSWSLIVSSALALAIIASIDALLCAKLASRPGELRAGDDRLLVRLGIANAISAAFGGITSGINIGPSLANRAFGAQSPLSVLVNAVAVLAAATLLFPLLAYIPRAVLSAAVMVIAIQHIEPWTRQLAQRLITPGTPQRGAIALDLGVCLFVSLLSIAVNVVLAVFIGIVLAVFLFVVRMSRSNIRKLYRCDNVRSRRYRDPAELAVLHAQGASVLVVELQGALFFGSAERLAQIVDRETAQGTTTLLLEMRRITEIDSTGARILGDIDAALAARGIKLALVLSARTETAARLADTFHAPARLFPDIDRAIEWAEDDLLRQTATVPSSEWPLDRLPLVSDFTADQIERLRAWLDPVAWSAGEVVFRSGDPGSALYLVTQGRASVHILHDDGDIRLATFAPGAVFGELALLDRGPRSATITADEDLKAFGLSAASFAVLCQQQPDLAIKLLTALGRELSVRIRYANMTIQQLET</sequence>
<evidence type="ECO:0000313" key="8">
    <source>
        <dbReference type="EMBL" id="SED35476.1"/>
    </source>
</evidence>
<keyword evidence="3 5" id="KW-1133">Transmembrane helix</keyword>
<dbReference type="Gene3D" id="3.30.750.24">
    <property type="entry name" value="STAS domain"/>
    <property type="match status" value="1"/>
</dbReference>
<proteinExistence type="predicted"/>
<organism evidence="8 9">
    <name type="scientific">Bradyrhizobium lablabi</name>
    <dbReference type="NCBI Taxonomy" id="722472"/>
    <lineage>
        <taxon>Bacteria</taxon>
        <taxon>Pseudomonadati</taxon>
        <taxon>Pseudomonadota</taxon>
        <taxon>Alphaproteobacteria</taxon>
        <taxon>Hyphomicrobiales</taxon>
        <taxon>Nitrobacteraceae</taxon>
        <taxon>Bradyrhizobium</taxon>
    </lineage>
</organism>
<dbReference type="InterPro" id="IPR052706">
    <property type="entry name" value="Membrane-Transporter-like"/>
</dbReference>
<feature type="transmembrane region" description="Helical" evidence="5">
    <location>
        <begin position="309"/>
        <end position="330"/>
    </location>
</feature>
<dbReference type="Pfam" id="PF00916">
    <property type="entry name" value="Sulfate_transp"/>
    <property type="match status" value="1"/>
</dbReference>
<protein>
    <submittedName>
        <fullName evidence="8">Sulfate permease, MFS superfamily</fullName>
    </submittedName>
</protein>
<dbReference type="PANTHER" id="PTHR43310">
    <property type="entry name" value="SULFATE TRANSPORTER YBAR-RELATED"/>
    <property type="match status" value="1"/>
</dbReference>
<dbReference type="InterPro" id="IPR002645">
    <property type="entry name" value="STAS_dom"/>
</dbReference>
<feature type="transmembrane region" description="Helical" evidence="5">
    <location>
        <begin position="22"/>
        <end position="45"/>
    </location>
</feature>
<dbReference type="PROSITE" id="PS00889">
    <property type="entry name" value="CNMP_BINDING_2"/>
    <property type="match status" value="1"/>
</dbReference>
<dbReference type="SMART" id="SM00100">
    <property type="entry name" value="cNMP"/>
    <property type="match status" value="1"/>
</dbReference>
<dbReference type="PANTHER" id="PTHR43310:SF1">
    <property type="entry name" value="SULFATE TRANSPORTER YBAR-RELATED"/>
    <property type="match status" value="1"/>
</dbReference>
<evidence type="ECO:0000259" key="7">
    <source>
        <dbReference type="PROSITE" id="PS50801"/>
    </source>
</evidence>
<feature type="transmembrane region" description="Helical" evidence="5">
    <location>
        <begin position="407"/>
        <end position="424"/>
    </location>
</feature>
<dbReference type="GO" id="GO:0016020">
    <property type="term" value="C:membrane"/>
    <property type="evidence" value="ECO:0007669"/>
    <property type="project" value="UniProtKB-SubCell"/>
</dbReference>
<feature type="transmembrane region" description="Helical" evidence="5">
    <location>
        <begin position="187"/>
        <end position="205"/>
    </location>
</feature>
<dbReference type="AlphaFoldDB" id="A0A1M7A4T7"/>
<dbReference type="InterPro" id="IPR011547">
    <property type="entry name" value="SLC26A/SulP_dom"/>
</dbReference>
<feature type="transmembrane region" description="Helical" evidence="5">
    <location>
        <begin position="51"/>
        <end position="74"/>
    </location>
</feature>
<dbReference type="InterPro" id="IPR000595">
    <property type="entry name" value="cNMP-bd_dom"/>
</dbReference>
<dbReference type="Pfam" id="PF01740">
    <property type="entry name" value="STAS"/>
    <property type="match status" value="1"/>
</dbReference>
<evidence type="ECO:0000259" key="6">
    <source>
        <dbReference type="PROSITE" id="PS50042"/>
    </source>
</evidence>
<feature type="domain" description="Cyclic nucleotide-binding" evidence="6">
    <location>
        <begin position="604"/>
        <end position="723"/>
    </location>
</feature>
<feature type="transmembrane region" description="Helical" evidence="5">
    <location>
        <begin position="271"/>
        <end position="297"/>
    </location>
</feature>
<evidence type="ECO:0000256" key="5">
    <source>
        <dbReference type="SAM" id="Phobius"/>
    </source>
</evidence>
<name>A0A1M7A4T7_9BRAD</name>
<keyword evidence="2 5" id="KW-0812">Transmembrane</keyword>
<feature type="transmembrane region" description="Helical" evidence="5">
    <location>
        <begin position="147"/>
        <end position="167"/>
    </location>
</feature>
<evidence type="ECO:0000256" key="4">
    <source>
        <dbReference type="ARBA" id="ARBA00023136"/>
    </source>
</evidence>
<dbReference type="CDD" id="cd07042">
    <property type="entry name" value="STAS_SulP_like_sulfate_transporter"/>
    <property type="match status" value="1"/>
</dbReference>
<feature type="transmembrane region" description="Helical" evidence="5">
    <location>
        <begin position="111"/>
        <end position="135"/>
    </location>
</feature>
<dbReference type="RefSeq" id="WP_074822137.1">
    <property type="nucleotide sequence ID" value="NZ_FNTI01000001.1"/>
</dbReference>
<evidence type="ECO:0000256" key="2">
    <source>
        <dbReference type="ARBA" id="ARBA00022692"/>
    </source>
</evidence>
<accession>A0A1M7A4T7</accession>
<dbReference type="CDD" id="cd00038">
    <property type="entry name" value="CAP_ED"/>
    <property type="match status" value="1"/>
</dbReference>
<dbReference type="InterPro" id="IPR018488">
    <property type="entry name" value="cNMP-bd_CS"/>
</dbReference>
<dbReference type="InterPro" id="IPR014710">
    <property type="entry name" value="RmlC-like_jellyroll"/>
</dbReference>
<dbReference type="Proteomes" id="UP000183208">
    <property type="component" value="Unassembled WGS sequence"/>
</dbReference>
<gene>
    <name evidence="8" type="ORF">SAMN05444171_3888</name>
</gene>
<evidence type="ECO:0000256" key="1">
    <source>
        <dbReference type="ARBA" id="ARBA00004141"/>
    </source>
</evidence>